<feature type="non-terminal residue" evidence="1">
    <location>
        <position position="194"/>
    </location>
</feature>
<accession>X0TE22</accession>
<sequence>MAKKKHLLALILLLSLLGSTTATATTATQEMAEWFTVNTPTDGKSGNWALAAGSDIQHLVMAIDGIIYAGANPSGTSYTLFKSTDDGFSWEYTGKVKDDIVDIATSPDDADTIYYATLTTIYRSTDAGSNFTPLAANPGGAGSDNIEITAIDVFPLDNKHIIVVGTRDTDSLEYGGVYILDENQPFASWIDTDL</sequence>
<comment type="caution">
    <text evidence="1">The sequence shown here is derived from an EMBL/GenBank/DDBJ whole genome shotgun (WGS) entry which is preliminary data.</text>
</comment>
<organism evidence="1">
    <name type="scientific">marine sediment metagenome</name>
    <dbReference type="NCBI Taxonomy" id="412755"/>
    <lineage>
        <taxon>unclassified sequences</taxon>
        <taxon>metagenomes</taxon>
        <taxon>ecological metagenomes</taxon>
    </lineage>
</organism>
<proteinExistence type="predicted"/>
<name>X0TE22_9ZZZZ</name>
<reference evidence="1" key="1">
    <citation type="journal article" date="2014" name="Front. Microbiol.">
        <title>High frequency of phylogenetically diverse reductive dehalogenase-homologous genes in deep subseafloor sedimentary metagenomes.</title>
        <authorList>
            <person name="Kawai M."/>
            <person name="Futagami T."/>
            <person name="Toyoda A."/>
            <person name="Takaki Y."/>
            <person name="Nishi S."/>
            <person name="Hori S."/>
            <person name="Arai W."/>
            <person name="Tsubouchi T."/>
            <person name="Morono Y."/>
            <person name="Uchiyama I."/>
            <person name="Ito T."/>
            <person name="Fujiyama A."/>
            <person name="Inagaki F."/>
            <person name="Takami H."/>
        </authorList>
    </citation>
    <scope>NUCLEOTIDE SEQUENCE</scope>
    <source>
        <strain evidence="1">Expedition CK06-06</strain>
    </source>
</reference>
<dbReference type="InterPro" id="IPR015943">
    <property type="entry name" value="WD40/YVTN_repeat-like_dom_sf"/>
</dbReference>
<dbReference type="SUPFAM" id="SSF110296">
    <property type="entry name" value="Oligoxyloglucan reducing end-specific cellobiohydrolase"/>
    <property type="match status" value="1"/>
</dbReference>
<evidence type="ECO:0008006" key="2">
    <source>
        <dbReference type="Google" id="ProtNLM"/>
    </source>
</evidence>
<evidence type="ECO:0000313" key="1">
    <source>
        <dbReference type="EMBL" id="GAF85551.1"/>
    </source>
</evidence>
<dbReference type="EMBL" id="BARS01001101">
    <property type="protein sequence ID" value="GAF85551.1"/>
    <property type="molecule type" value="Genomic_DNA"/>
</dbReference>
<dbReference type="AlphaFoldDB" id="X0TE22"/>
<gene>
    <name evidence="1" type="ORF">S01H1_02316</name>
</gene>
<protein>
    <recommendedName>
        <fullName evidence="2">Sortilin N-terminal domain-containing protein</fullName>
    </recommendedName>
</protein>
<dbReference type="Gene3D" id="2.130.10.10">
    <property type="entry name" value="YVTN repeat-like/Quinoprotein amine dehydrogenase"/>
    <property type="match status" value="1"/>
</dbReference>